<evidence type="ECO:0000256" key="1">
    <source>
        <dbReference type="SAM" id="SignalP"/>
    </source>
</evidence>
<evidence type="ECO:0000313" key="2">
    <source>
        <dbReference type="EMBL" id="KAF2217843.1"/>
    </source>
</evidence>
<sequence>MRILKPIWLSNAALLLSLVVTSPLPDMSNDLGNGAGEIEDAYHEASDGAKNAFDSTKHYFAGYPQQPPSHVAVGHQSCTATDNVFFISYSINIGSSYDAARCEVLKHKLKQAENVSHWQCVDDNSDGAVKNGRGLYRLWFNAGRNRGSGLSRALQEEFKEINAFNCPGCATASTTHSTPRYITNHSMSEVDAAATEPGCHGPLCFLVVIFLSSFCTKPLDWFYKMKQRRQENKFARMATSSPPLV</sequence>
<protein>
    <submittedName>
        <fullName evidence="2">Uncharacterized protein</fullName>
    </submittedName>
</protein>
<dbReference type="EMBL" id="ML992662">
    <property type="protein sequence ID" value="KAF2217843.1"/>
    <property type="molecule type" value="Genomic_DNA"/>
</dbReference>
<keyword evidence="3" id="KW-1185">Reference proteome</keyword>
<feature type="signal peptide" evidence="1">
    <location>
        <begin position="1"/>
        <end position="23"/>
    </location>
</feature>
<accession>A0A6A6FWQ7</accession>
<dbReference type="OrthoDB" id="3624042at2759"/>
<dbReference type="Proteomes" id="UP000799539">
    <property type="component" value="Unassembled WGS sequence"/>
</dbReference>
<reference evidence="2" key="1">
    <citation type="journal article" date="2020" name="Stud. Mycol.">
        <title>101 Dothideomycetes genomes: a test case for predicting lifestyles and emergence of pathogens.</title>
        <authorList>
            <person name="Haridas S."/>
            <person name="Albert R."/>
            <person name="Binder M."/>
            <person name="Bloem J."/>
            <person name="Labutti K."/>
            <person name="Salamov A."/>
            <person name="Andreopoulos B."/>
            <person name="Baker S."/>
            <person name="Barry K."/>
            <person name="Bills G."/>
            <person name="Bluhm B."/>
            <person name="Cannon C."/>
            <person name="Castanera R."/>
            <person name="Culley D."/>
            <person name="Daum C."/>
            <person name="Ezra D."/>
            <person name="Gonzalez J."/>
            <person name="Henrissat B."/>
            <person name="Kuo A."/>
            <person name="Liang C."/>
            <person name="Lipzen A."/>
            <person name="Lutzoni F."/>
            <person name="Magnuson J."/>
            <person name="Mondo S."/>
            <person name="Nolan M."/>
            <person name="Ohm R."/>
            <person name="Pangilinan J."/>
            <person name="Park H.-J."/>
            <person name="Ramirez L."/>
            <person name="Alfaro M."/>
            <person name="Sun H."/>
            <person name="Tritt A."/>
            <person name="Yoshinaga Y."/>
            <person name="Zwiers L.-H."/>
            <person name="Turgeon B."/>
            <person name="Goodwin S."/>
            <person name="Spatafora J."/>
            <person name="Crous P."/>
            <person name="Grigoriev I."/>
        </authorList>
    </citation>
    <scope>NUCLEOTIDE SEQUENCE</scope>
    <source>
        <strain evidence="2">SCOH1-5</strain>
    </source>
</reference>
<organism evidence="2 3">
    <name type="scientific">Cercospora zeae-maydis SCOH1-5</name>
    <dbReference type="NCBI Taxonomy" id="717836"/>
    <lineage>
        <taxon>Eukaryota</taxon>
        <taxon>Fungi</taxon>
        <taxon>Dikarya</taxon>
        <taxon>Ascomycota</taxon>
        <taxon>Pezizomycotina</taxon>
        <taxon>Dothideomycetes</taxon>
        <taxon>Dothideomycetidae</taxon>
        <taxon>Mycosphaerellales</taxon>
        <taxon>Mycosphaerellaceae</taxon>
        <taxon>Cercospora</taxon>
    </lineage>
</organism>
<gene>
    <name evidence="2" type="ORF">CERZMDRAFT_92486</name>
</gene>
<feature type="chain" id="PRO_5025579403" evidence="1">
    <location>
        <begin position="24"/>
        <end position="245"/>
    </location>
</feature>
<name>A0A6A6FWQ7_9PEZI</name>
<keyword evidence="1" id="KW-0732">Signal</keyword>
<evidence type="ECO:0000313" key="3">
    <source>
        <dbReference type="Proteomes" id="UP000799539"/>
    </source>
</evidence>
<proteinExistence type="predicted"/>
<dbReference type="AlphaFoldDB" id="A0A6A6FWQ7"/>